<sequence length="459" mass="51750">MEQTEFIQFEQFETKMFKELTQKAIDSSKINPELYSKYQVMRGLRDLEGKGVLVGLTEIGEVHSYIIDEGEKIPVPGRLTYRGIDINDIVDGFIKDERYGFEETSYLLLFGHLPNAKELKDFEQMLSAYQKLPEDFVRGTILKSPGKDIMNMLARSILSLYSYDDNPDDNSIENVLKQCMKLIAWMPLLAVYGYHSCAHYHGNKSLFLHSPLPHLSTAENILHMLRPDSKYTKLEAALLDISLVLHAEHGGGNNSTFVTHVITSTGSDTYSVMAAAIGALKGPKHGGANIKTYNMLEDIKQNVTDWQDEDEIKAYLMKIMNKQAFDRSGLIYGIGHAVYSISDPREVLLKEYAGKLAQEKGLAEEYDLFSRVEKLAPDIVLGHNKSGKVISANVDFYSGFVYKMLGLPLELFTPIFAISRMSGWSAHRIEEIVNNGKIVRPAYKSVAPRREYIPLSGRN</sequence>
<dbReference type="PANTHER" id="PTHR11739">
    <property type="entry name" value="CITRATE SYNTHASE"/>
    <property type="match status" value="1"/>
</dbReference>
<dbReference type="InterPro" id="IPR002020">
    <property type="entry name" value="Citrate_synthase"/>
</dbReference>
<name>A0A857DME7_9FIRM</name>
<evidence type="ECO:0000256" key="5">
    <source>
        <dbReference type="PIRNR" id="PIRNR001369"/>
    </source>
</evidence>
<feature type="active site" evidence="6">
    <location>
        <position position="395"/>
    </location>
</feature>
<evidence type="ECO:0000256" key="4">
    <source>
        <dbReference type="ARBA" id="ARBA00049288"/>
    </source>
</evidence>
<dbReference type="GO" id="GO:0005975">
    <property type="term" value="P:carbohydrate metabolic process"/>
    <property type="evidence" value="ECO:0007669"/>
    <property type="project" value="TreeGrafter"/>
</dbReference>
<dbReference type="GO" id="GO:0036440">
    <property type="term" value="F:citrate synthase activity"/>
    <property type="evidence" value="ECO:0007669"/>
    <property type="project" value="UniProtKB-EC"/>
</dbReference>
<dbReference type="InterPro" id="IPR016142">
    <property type="entry name" value="Citrate_synth-like_lrg_a-sub"/>
</dbReference>
<dbReference type="InterPro" id="IPR016143">
    <property type="entry name" value="Citrate_synth-like_sm_a-sub"/>
</dbReference>
<dbReference type="UniPathway" id="UPA00223"/>
<evidence type="ECO:0000256" key="6">
    <source>
        <dbReference type="PIRSR" id="PIRSR001369-1"/>
    </source>
</evidence>
<evidence type="ECO:0000313" key="7">
    <source>
        <dbReference type="EMBL" id="QHA01569.1"/>
    </source>
</evidence>
<evidence type="ECO:0000256" key="1">
    <source>
        <dbReference type="ARBA" id="ARBA00005163"/>
    </source>
</evidence>
<dbReference type="Gene3D" id="1.10.580.10">
    <property type="entry name" value="Citrate Synthase, domain 1"/>
    <property type="match status" value="1"/>
</dbReference>
<keyword evidence="3 5" id="KW-0808">Transferase</keyword>
<dbReference type="PIRSF" id="PIRSF001369">
    <property type="entry name" value="Citrate_synth"/>
    <property type="match status" value="1"/>
</dbReference>
<comment type="similarity">
    <text evidence="2 5">Belongs to the citrate synthase family.</text>
</comment>
<proteinExistence type="inferred from homology"/>
<accession>A0A857DME7</accession>
<protein>
    <recommendedName>
        <fullName evidence="5">Citrate synthase</fullName>
    </recommendedName>
</protein>
<dbReference type="InterPro" id="IPR036969">
    <property type="entry name" value="Citrate_synthase_sf"/>
</dbReference>
<reference evidence="7 8" key="1">
    <citation type="submission" date="2019-12" db="EMBL/GenBank/DDBJ databases">
        <title>Sequence classification of anaerobic respiratory reductive dehalogenases: First we see many, then we see few.</title>
        <authorList>
            <person name="Molenda O."/>
            <person name="Puentes Jacome L.A."/>
            <person name="Cao X."/>
            <person name="Nesbo C.L."/>
            <person name="Tang S."/>
            <person name="Morson N."/>
            <person name="Patron J."/>
            <person name="Lomheim L."/>
            <person name="Wishart D.S."/>
            <person name="Edwards E.A."/>
        </authorList>
    </citation>
    <scope>NUCLEOTIDE SEQUENCE [LARGE SCALE GENOMIC DNA]</scope>
    <source>
        <strain evidence="7 8">12DCA</strain>
    </source>
</reference>
<dbReference type="SUPFAM" id="SSF48256">
    <property type="entry name" value="Citrate synthase"/>
    <property type="match status" value="1"/>
</dbReference>
<dbReference type="CDD" id="cd06113">
    <property type="entry name" value="citrate_synt_like_1_2"/>
    <property type="match status" value="1"/>
</dbReference>
<comment type="catalytic activity">
    <reaction evidence="4">
        <text>oxaloacetate + acetyl-CoA + H2O = citrate + CoA + H(+)</text>
        <dbReference type="Rhea" id="RHEA:16845"/>
        <dbReference type="ChEBI" id="CHEBI:15377"/>
        <dbReference type="ChEBI" id="CHEBI:15378"/>
        <dbReference type="ChEBI" id="CHEBI:16452"/>
        <dbReference type="ChEBI" id="CHEBI:16947"/>
        <dbReference type="ChEBI" id="CHEBI:57287"/>
        <dbReference type="ChEBI" id="CHEBI:57288"/>
        <dbReference type="EC" id="2.3.3.16"/>
    </reaction>
</comment>
<organism evidence="7 8">
    <name type="scientific">Dehalobacter restrictus</name>
    <dbReference type="NCBI Taxonomy" id="55583"/>
    <lineage>
        <taxon>Bacteria</taxon>
        <taxon>Bacillati</taxon>
        <taxon>Bacillota</taxon>
        <taxon>Clostridia</taxon>
        <taxon>Eubacteriales</taxon>
        <taxon>Desulfitobacteriaceae</taxon>
        <taxon>Dehalobacter</taxon>
    </lineage>
</organism>
<dbReference type="Pfam" id="PF00285">
    <property type="entry name" value="Citrate_synt"/>
    <property type="match status" value="1"/>
</dbReference>
<dbReference type="AlphaFoldDB" id="A0A857DME7"/>
<dbReference type="InterPro" id="IPR024176">
    <property type="entry name" value="Citrate_synthase_bac-typ"/>
</dbReference>
<dbReference type="PANTHER" id="PTHR11739:SF4">
    <property type="entry name" value="CITRATE SYNTHASE, PEROXISOMAL"/>
    <property type="match status" value="1"/>
</dbReference>
<comment type="pathway">
    <text evidence="1">Carbohydrate metabolism; tricarboxylic acid cycle.</text>
</comment>
<dbReference type="GO" id="GO:0006099">
    <property type="term" value="P:tricarboxylic acid cycle"/>
    <property type="evidence" value="ECO:0007669"/>
    <property type="project" value="UniProtKB-UniPathway"/>
</dbReference>
<dbReference type="EMBL" id="CP046996">
    <property type="protein sequence ID" value="QHA01569.1"/>
    <property type="molecule type" value="Genomic_DNA"/>
</dbReference>
<dbReference type="RefSeq" id="WP_158208572.1">
    <property type="nucleotide sequence ID" value="NZ_CP046996.1"/>
</dbReference>
<evidence type="ECO:0000256" key="3">
    <source>
        <dbReference type="ARBA" id="ARBA00022679"/>
    </source>
</evidence>
<dbReference type="PRINTS" id="PR00143">
    <property type="entry name" value="CITRTSNTHASE"/>
</dbReference>
<gene>
    <name evidence="7" type="ORF">GQ588_13430</name>
</gene>
<feature type="active site" evidence="6">
    <location>
        <position position="336"/>
    </location>
</feature>
<evidence type="ECO:0000313" key="8">
    <source>
        <dbReference type="Proteomes" id="UP000430508"/>
    </source>
</evidence>
<dbReference type="GO" id="GO:0005829">
    <property type="term" value="C:cytosol"/>
    <property type="evidence" value="ECO:0007669"/>
    <property type="project" value="TreeGrafter"/>
</dbReference>
<dbReference type="Gene3D" id="1.10.230.10">
    <property type="entry name" value="Cytochrome P450-Terp, domain 2"/>
    <property type="match status" value="1"/>
</dbReference>
<evidence type="ECO:0000256" key="2">
    <source>
        <dbReference type="ARBA" id="ARBA00010566"/>
    </source>
</evidence>
<dbReference type="NCBIfam" id="NF010635">
    <property type="entry name" value="PRK14032.1"/>
    <property type="match status" value="1"/>
</dbReference>
<dbReference type="Proteomes" id="UP000430508">
    <property type="component" value="Chromosome"/>
</dbReference>